<dbReference type="Pfam" id="PF13750">
    <property type="entry name" value="Big_3_3"/>
    <property type="match status" value="2"/>
</dbReference>
<proteinExistence type="predicted"/>
<feature type="transmembrane region" description="Helical" evidence="1">
    <location>
        <begin position="12"/>
        <end position="33"/>
    </location>
</feature>
<accession>A0A6N3A9L3</accession>
<keyword evidence="1" id="KW-0472">Membrane</keyword>
<evidence type="ECO:0000313" key="4">
    <source>
        <dbReference type="EMBL" id="VYT86460.1"/>
    </source>
</evidence>
<dbReference type="InterPro" id="IPR022038">
    <property type="entry name" value="Ig-like_bact"/>
</dbReference>
<feature type="transmembrane region" description="Helical" evidence="1">
    <location>
        <begin position="1619"/>
        <end position="1639"/>
    </location>
</feature>
<dbReference type="InterPro" id="IPR013783">
    <property type="entry name" value="Ig-like_fold"/>
</dbReference>
<gene>
    <name evidence="4" type="ORF">CTLFYP3_00865</name>
</gene>
<name>A0A6N3A9L3_9CLOT</name>
<dbReference type="Gene3D" id="2.60.40.10">
    <property type="entry name" value="Immunoglobulins"/>
    <property type="match status" value="1"/>
</dbReference>
<organism evidence="4">
    <name type="scientific">Clostridium tertium</name>
    <dbReference type="NCBI Taxonomy" id="1559"/>
    <lineage>
        <taxon>Bacteria</taxon>
        <taxon>Bacillati</taxon>
        <taxon>Bacillota</taxon>
        <taxon>Clostridia</taxon>
        <taxon>Eubacteriales</taxon>
        <taxon>Clostridiaceae</taxon>
        <taxon>Clostridium</taxon>
    </lineage>
</organism>
<dbReference type="RefSeq" id="WP_156625338.1">
    <property type="nucleotide sequence ID" value="NZ_CACRTO010000008.1"/>
</dbReference>
<dbReference type="Pfam" id="PF19077">
    <property type="entry name" value="Big_13"/>
    <property type="match status" value="1"/>
</dbReference>
<evidence type="ECO:0000256" key="1">
    <source>
        <dbReference type="SAM" id="Phobius"/>
    </source>
</evidence>
<reference evidence="4" key="1">
    <citation type="submission" date="2019-11" db="EMBL/GenBank/DDBJ databases">
        <authorList>
            <person name="Feng L."/>
        </authorList>
    </citation>
    <scope>NUCLEOTIDE SEQUENCE</scope>
    <source>
        <strain evidence="4">CTertiumLFYP3</strain>
    </source>
</reference>
<keyword evidence="1" id="KW-0812">Transmembrane</keyword>
<protein>
    <submittedName>
        <fullName evidence="4">Y_Y_Y domain protein</fullName>
    </submittedName>
</protein>
<dbReference type="EMBL" id="CACRTO010000008">
    <property type="protein sequence ID" value="VYT86460.1"/>
    <property type="molecule type" value="Genomic_DNA"/>
</dbReference>
<dbReference type="InterPro" id="IPR044016">
    <property type="entry name" value="Big_13"/>
</dbReference>
<sequence length="1652" mass="188036">MRLKGKKKIIRNFLAIFLSVSIIYSASVVVWSMSSGSIKIQYLDKLWDTKDKFKEKWYTGIFNESEKLELIVDLSDYYKKTEKLDSDNTNEDIPFDVNAKVNSNDLQRIVIEKVLEDSNLFSGKYKVRIPMLSNSYENDIFEIVVKGKEDNELKIPVEEKIFTITRIKTTQSINFSLDDGSQLLEDIYDKHFQIKVKLSEEDLDLQSNNVIVNLYKKLEGQEIDDNVKEVYKGNGKNIPNISIEEDGKYKIEVRAIDKTGKEFSDDKEFGVDKNRPSIEVVNEVYNDKYYQDDVIIRISDNYALDYSKSFYELDGVKATLDNSKGEKSSEIIIEGEGSHNLVINAVDSKESEPKTFDFIIDKIDPEISITGIEENSKLNKDDNKNIRINVKDDNISLKNDELDIEKLRIEVTRNGETYTSDDLEFVLDEGSKNSATLEYEFSRDGDYNINITAEDNAGRVGKVESFKFSIDTKPPKITAKYGEIDLNKDIQYFKSYEEVVILLEDENMSDNNLINVFKNGVEEDKKLWSFTKVNNKLYQLNKSISEDDSYKIIVNSTDEFENSLEVKEYNFVVDNTAPEIKVNSYKKFNKEDVDIVISSKDTNQDINDIIVKKDNKKLEVEGFKEDINDNTKSDFSYKFVEEGKYYIEVKSKDKAGNEIEPIIIEFVIDKSSPIIEMIGVEDKGYYKEDKKVDIYIKDSNIIDENNSIEVTKDGKPLEVEGFININEGQRKFTYLFKDEGFYEIKVKSKDAVGFEPEKPFDITFTIDKTEPKMDISGVDINKKEFLNKNVFLSAISTDKNHDINTIKVLKDGLNYDVDGFKKDEKDDTKRIFNYTFEKEGLYEIEINSKDKSNNEIKPINFSFVIDKSKPIINVEKYTDLNNSFKTSMEDILVKIEDVNSDSITSTVNITKVSSDGKVDIKEALTFEGGEFKIDKNIFKKENGDWDDGVYTIRLNSKDKANNEGDEVIIKLTLDSNKPIVTFDKSVNGSHYNVDKDINIITEDDNQGENSITVLKDGKSYDTGGFKVDKSNPRKRIYDYTFKEDGSYKLTINSKDYLNNTIDEPIIMEFVIDKKKPIISISNYDSLNNSYLSSPEDIDIIVDELNYKYNNVNITYRKGNSEEIPLDFNSSKEISKTTYSKELFEEDGIYTLTINSKDKAGNEAEKKVLTFTIDKISPSIDISGVENDGHYNLDKYISIQNSDTNHSVNNIKVTRDEKDYNIGSFQINGSVASIAHTFTGEGVYKIEVNSIDKAGNSTVKSIKLTIDKTSPVITPIFRGEGRVIKNGEFINKIFTPEFNLSVSEDEIDYVELNGQSINPGNIPMASEEIEYTYKVHAKDKANNTSEIEIKFTVDTTLPEVKVKGILNGFFNEDMKPEYDISDKNLDKDKSNASLNGSPFESGTNISKDDNYNLKVLGTDLASNTLLRNIIFSIDKEGPVVTFKEALSGKYFNEDLTPEFFIEDLTDYSIISLILDGEDYQMGDPITTEGKHVLYIEVKDKANNIKKISVEFIIDKTAPEFIVDGVADGKTYYENKSAAVKLKNPQDKIKSVVVNGEAAIGDVKEENGQQVLDLKFNEVKDYEVTMEATDEAGNDTVETLSFKIKNKNIVSEVLNNKTTSYPIIGIAVAIVIVIISAIFIIKKKRKNIVDNTEE</sequence>
<evidence type="ECO:0000259" key="2">
    <source>
        <dbReference type="Pfam" id="PF13750"/>
    </source>
</evidence>
<feature type="domain" description="Ig-like" evidence="2">
    <location>
        <begin position="439"/>
        <end position="565"/>
    </location>
</feature>
<keyword evidence="1" id="KW-1133">Transmembrane helix</keyword>
<feature type="domain" description="Ig-like" evidence="2">
    <location>
        <begin position="1486"/>
        <end position="1608"/>
    </location>
</feature>
<feature type="domain" description="Bacterial Ig-like" evidence="3">
    <location>
        <begin position="1110"/>
        <end position="1173"/>
    </location>
</feature>
<evidence type="ECO:0000259" key="3">
    <source>
        <dbReference type="Pfam" id="PF19077"/>
    </source>
</evidence>